<feature type="compositionally biased region" description="Low complexity" evidence="1">
    <location>
        <begin position="76"/>
        <end position="103"/>
    </location>
</feature>
<protein>
    <submittedName>
        <fullName evidence="2">Uncharacterized protein</fullName>
    </submittedName>
</protein>
<feature type="region of interest" description="Disordered" evidence="1">
    <location>
        <begin position="181"/>
        <end position="259"/>
    </location>
</feature>
<feature type="compositionally biased region" description="Polar residues" evidence="1">
    <location>
        <begin position="58"/>
        <end position="68"/>
    </location>
</feature>
<evidence type="ECO:0000256" key="1">
    <source>
        <dbReference type="SAM" id="MobiDB-lite"/>
    </source>
</evidence>
<feature type="region of interest" description="Disordered" evidence="1">
    <location>
        <begin position="56"/>
        <end position="160"/>
    </location>
</feature>
<accession>A0A1J7BQD4</accession>
<dbReference type="RefSeq" id="WP_071658373.1">
    <property type="nucleotide sequence ID" value="NZ_MLCF01000137.1"/>
</dbReference>
<dbReference type="EMBL" id="MLCF01000137">
    <property type="protein sequence ID" value="OIV35657.1"/>
    <property type="molecule type" value="Genomic_DNA"/>
</dbReference>
<sequence>MSIHDLWDRVPRRARIAALATVPTVALVVGAGVAAAEPGGSGNGAALAPGPLLRGATVSATGTPSPGNTDGPCAVPTGSASPSGSTSASPGDTPSGSASASPSKDAKGGKGGLLGGLTKSPTATSSTGGSDAKSASSPASGSSGAGKAAGSATPSPSATSKHPILDWFNNLFGINKSASPSASATKISASPSADAGSGASGSGTSPKSPKSGGGTTASPSTKAKAAKSKSASPTPTPTNTTPSPSASASSSAKAKDLKTTDKWPYACPTEMPKNTVGADNGVNLPKVAWHLNSSKLVLYGLYYHGIVKVNASGTTKTVMKFTASAVDIGDLDMSAELSNGTTLHVVGGKGTTSTIRGGQVTMYTQDLKGNLFGLVPQNYHPKFLQDPWFVEPINALVGDLPIPATYTDVSLDNAGQFGGTLKIPGMRTYSTKG</sequence>
<dbReference type="Proteomes" id="UP000243342">
    <property type="component" value="Unassembled WGS sequence"/>
</dbReference>
<feature type="compositionally biased region" description="Low complexity" evidence="1">
    <location>
        <begin position="128"/>
        <end position="160"/>
    </location>
</feature>
<dbReference type="OrthoDB" id="4350094at2"/>
<comment type="caution">
    <text evidence="2">The sequence shown here is derived from an EMBL/GenBank/DDBJ whole genome shotgun (WGS) entry which is preliminary data.</text>
</comment>
<organism evidence="2 3">
    <name type="scientific">Mangrovactinospora gilvigrisea</name>
    <dbReference type="NCBI Taxonomy" id="1428644"/>
    <lineage>
        <taxon>Bacteria</taxon>
        <taxon>Bacillati</taxon>
        <taxon>Actinomycetota</taxon>
        <taxon>Actinomycetes</taxon>
        <taxon>Kitasatosporales</taxon>
        <taxon>Streptomycetaceae</taxon>
        <taxon>Mangrovactinospora</taxon>
    </lineage>
</organism>
<reference evidence="2 3" key="1">
    <citation type="submission" date="2016-10" db="EMBL/GenBank/DDBJ databases">
        <title>Genome sequence of Streptomyces gilvigriseus MUSC 26.</title>
        <authorList>
            <person name="Lee L.-H."/>
            <person name="Ser H.-L."/>
        </authorList>
    </citation>
    <scope>NUCLEOTIDE SEQUENCE [LARGE SCALE GENOMIC DNA]</scope>
    <source>
        <strain evidence="2 3">MUSC 26</strain>
    </source>
</reference>
<evidence type="ECO:0000313" key="2">
    <source>
        <dbReference type="EMBL" id="OIV35657.1"/>
    </source>
</evidence>
<feature type="compositionally biased region" description="Low complexity" evidence="1">
    <location>
        <begin position="188"/>
        <end position="252"/>
    </location>
</feature>
<proteinExistence type="predicted"/>
<name>A0A1J7BQD4_9ACTN</name>
<keyword evidence="3" id="KW-1185">Reference proteome</keyword>
<dbReference type="STRING" id="1428644.BIV57_20340"/>
<dbReference type="AlphaFoldDB" id="A0A1J7BQD4"/>
<evidence type="ECO:0000313" key="3">
    <source>
        <dbReference type="Proteomes" id="UP000243342"/>
    </source>
</evidence>
<gene>
    <name evidence="2" type="ORF">BIV57_20340</name>
</gene>